<keyword evidence="3 5" id="KW-0067">ATP-binding</keyword>
<proteinExistence type="predicted"/>
<dbReference type="SUPFAM" id="SSF52540">
    <property type="entry name" value="P-loop containing nucleoside triphosphate hydrolases"/>
    <property type="match status" value="1"/>
</dbReference>
<dbReference type="InterPro" id="IPR003439">
    <property type="entry name" value="ABC_transporter-like_ATP-bd"/>
</dbReference>
<dbReference type="EMBL" id="PPDB01000001">
    <property type="protein sequence ID" value="PQL21114.1"/>
    <property type="molecule type" value="Genomic_DNA"/>
</dbReference>
<dbReference type="Gene3D" id="3.40.50.300">
    <property type="entry name" value="P-loop containing nucleotide triphosphate hydrolases"/>
    <property type="match status" value="1"/>
</dbReference>
<dbReference type="InterPro" id="IPR017871">
    <property type="entry name" value="ABC_transporter-like_CS"/>
</dbReference>
<name>A0A2S7ZCX6_9FIRM</name>
<dbReference type="AlphaFoldDB" id="A0A2S7ZCX6"/>
<dbReference type="SMART" id="SM00382">
    <property type="entry name" value="AAA"/>
    <property type="match status" value="1"/>
</dbReference>
<evidence type="ECO:0000313" key="5">
    <source>
        <dbReference type="EMBL" id="PQL21114.1"/>
    </source>
</evidence>
<keyword evidence="1" id="KW-0813">Transport</keyword>
<dbReference type="InterPro" id="IPR003593">
    <property type="entry name" value="AAA+_ATPase"/>
</dbReference>
<evidence type="ECO:0000256" key="3">
    <source>
        <dbReference type="ARBA" id="ARBA00022840"/>
    </source>
</evidence>
<organism evidence="5 6">
    <name type="scientific">Veillonella denticariosi JCM 15641</name>
    <dbReference type="NCBI Taxonomy" id="1298594"/>
    <lineage>
        <taxon>Bacteria</taxon>
        <taxon>Bacillati</taxon>
        <taxon>Bacillota</taxon>
        <taxon>Negativicutes</taxon>
        <taxon>Veillonellales</taxon>
        <taxon>Veillonellaceae</taxon>
        <taxon>Veillonella</taxon>
    </lineage>
</organism>
<dbReference type="STRING" id="1298594.GCA_001312465_01142"/>
<dbReference type="InterPro" id="IPR050093">
    <property type="entry name" value="ABC_SmlMolc_Importer"/>
</dbReference>
<dbReference type="PANTHER" id="PTHR42781:SF4">
    <property type="entry name" value="SPERMIDINE_PUTRESCINE IMPORT ATP-BINDING PROTEIN POTA"/>
    <property type="match status" value="1"/>
</dbReference>
<protein>
    <submittedName>
        <fullName evidence="5">ABC transporter ATP-binding protein</fullName>
    </submittedName>
</protein>
<dbReference type="GO" id="GO:0016887">
    <property type="term" value="F:ATP hydrolysis activity"/>
    <property type="evidence" value="ECO:0007669"/>
    <property type="project" value="InterPro"/>
</dbReference>
<reference evidence="5 6" key="1">
    <citation type="submission" date="2018-01" db="EMBL/GenBank/DDBJ databases">
        <title>Draft genome sequences of clinical isolates and type strains of oral Veillonella including Veillonella infantum sp., nov.</title>
        <authorList>
            <person name="Mashima I."/>
            <person name="Liao Y.-C."/>
            <person name="Sabharwal A."/>
            <person name="Haase E.M."/>
            <person name="Nakazawa F."/>
            <person name="Scannapieco F.A."/>
        </authorList>
    </citation>
    <scope>NUCLEOTIDE SEQUENCE [LARGE SCALE GENOMIC DNA]</scope>
    <source>
        <strain evidence="5 6">JCM 15641</strain>
    </source>
</reference>
<accession>A0A2S7ZCX6</accession>
<dbReference type="PROSITE" id="PS50893">
    <property type="entry name" value="ABC_TRANSPORTER_2"/>
    <property type="match status" value="1"/>
</dbReference>
<evidence type="ECO:0000259" key="4">
    <source>
        <dbReference type="PROSITE" id="PS50893"/>
    </source>
</evidence>
<dbReference type="Proteomes" id="UP000237916">
    <property type="component" value="Unassembled WGS sequence"/>
</dbReference>
<feature type="domain" description="ABC transporter" evidence="4">
    <location>
        <begin position="1"/>
        <end position="211"/>
    </location>
</feature>
<keyword evidence="2" id="KW-0547">Nucleotide-binding</keyword>
<evidence type="ECO:0000256" key="2">
    <source>
        <dbReference type="ARBA" id="ARBA00022741"/>
    </source>
</evidence>
<dbReference type="GO" id="GO:0005524">
    <property type="term" value="F:ATP binding"/>
    <property type="evidence" value="ECO:0007669"/>
    <property type="project" value="UniProtKB-KW"/>
</dbReference>
<dbReference type="OrthoDB" id="9802264at2"/>
<dbReference type="RefSeq" id="WP_105090525.1">
    <property type="nucleotide sequence ID" value="NZ_PPDB01000001.1"/>
</dbReference>
<comment type="caution">
    <text evidence="5">The sequence shown here is derived from an EMBL/GenBank/DDBJ whole genome shotgun (WGS) entry which is preliminary data.</text>
</comment>
<dbReference type="PANTHER" id="PTHR42781">
    <property type="entry name" value="SPERMIDINE/PUTRESCINE IMPORT ATP-BINDING PROTEIN POTA"/>
    <property type="match status" value="1"/>
</dbReference>
<dbReference type="Pfam" id="PF00005">
    <property type="entry name" value="ABC_tran"/>
    <property type="match status" value="1"/>
</dbReference>
<dbReference type="PROSITE" id="PS00211">
    <property type="entry name" value="ABC_TRANSPORTER_1"/>
    <property type="match status" value="1"/>
</dbReference>
<gene>
    <name evidence="5" type="ORF">VEHSUH05_01445</name>
</gene>
<dbReference type="InterPro" id="IPR027417">
    <property type="entry name" value="P-loop_NTPase"/>
</dbReference>
<keyword evidence="6" id="KW-1185">Reference proteome</keyword>
<evidence type="ECO:0000313" key="6">
    <source>
        <dbReference type="Proteomes" id="UP000237916"/>
    </source>
</evidence>
<evidence type="ECO:0000256" key="1">
    <source>
        <dbReference type="ARBA" id="ARBA00022448"/>
    </source>
</evidence>
<sequence length="211" mass="23428">MITFSFSVVRPSVIVKADGVLSNGITVLTGQSGSGKSTFIKCIAGLVKPTTGIVRYDAIPWVDRDRKIWVPAQDRQVGYMPQGNIVFPHLSVENNIKYSKRGTPEMCERLLARLGLEKYRHTKAGQLSGGEQQRVALGRALYSKPTILLLDEPLSALDWTLRKHVREDLVSIIREWDVPCVWVTHDESEAATVGDRHWICEGGHIVIPGNG</sequence>